<dbReference type="InterPro" id="IPR025497">
    <property type="entry name" value="PatA-like_N"/>
</dbReference>
<dbReference type="SMART" id="SM00448">
    <property type="entry name" value="REC"/>
    <property type="match status" value="1"/>
</dbReference>
<keyword evidence="6" id="KW-1185">Reference proteome</keyword>
<name>A0ABT6EVJ0_9SYNE</name>
<proteinExistence type="predicted"/>
<sequence>MTNTVATAAASENGTSEQKTSKMMAFPARVLQKIIAERLSGRIIFTDPNDKSVNWQLYVGNGQIHYCGSGVGQQERLNYLCQRYCPNLIGDLAPNQSDYQYLGQLWKQGKLNLPQLRKLLFLFTQEALIQMVSLPQAELKVERALGLEQLVLSVPIKATLSQLRGSIAQWVQIRTYMSSPFQRLSLVDEERLNQEFASHPDHLHLIQRLPELLAPQPLLYDLARQLSLDTIATAELLKPAIRGGAITLSPYARPQADARPVVACIDDSRTIQRNVRLILETSGYKVLELMSPARALTALARQKPSLVLMDITMPEMDGYELCRILRQSDLLKDVPVVMLTGRDGLVDRIRARMVGATDYLTKPFTPQELLCLAERFAHQAVVERN</sequence>
<evidence type="ECO:0000259" key="4">
    <source>
        <dbReference type="PROSITE" id="PS50110"/>
    </source>
</evidence>
<dbReference type="Pfam" id="PF00072">
    <property type="entry name" value="Response_reg"/>
    <property type="match status" value="1"/>
</dbReference>
<evidence type="ECO:0000256" key="1">
    <source>
        <dbReference type="ARBA" id="ARBA00022553"/>
    </source>
</evidence>
<dbReference type="PANTHER" id="PTHR44591">
    <property type="entry name" value="STRESS RESPONSE REGULATOR PROTEIN 1"/>
    <property type="match status" value="1"/>
</dbReference>
<dbReference type="Proteomes" id="UP001154265">
    <property type="component" value="Unassembled WGS sequence"/>
</dbReference>
<dbReference type="Pfam" id="PF14332">
    <property type="entry name" value="DUF4388"/>
    <property type="match status" value="1"/>
</dbReference>
<dbReference type="PANTHER" id="PTHR44591:SF3">
    <property type="entry name" value="RESPONSE REGULATORY DOMAIN-CONTAINING PROTEIN"/>
    <property type="match status" value="1"/>
</dbReference>
<dbReference type="InterPro" id="IPR001789">
    <property type="entry name" value="Sig_transdc_resp-reg_receiver"/>
</dbReference>
<feature type="modified residue" description="4-aspartylphosphate" evidence="2">
    <location>
        <position position="310"/>
    </location>
</feature>
<evidence type="ECO:0000256" key="3">
    <source>
        <dbReference type="SAM" id="MobiDB-lite"/>
    </source>
</evidence>
<dbReference type="InterPro" id="IPR024186">
    <property type="entry name" value="Sig_transdc_resp-reg_PatA"/>
</dbReference>
<organism evidence="5 6">
    <name type="scientific">Candidatus Synechococcus calcipolaris G9</name>
    <dbReference type="NCBI Taxonomy" id="1497997"/>
    <lineage>
        <taxon>Bacteria</taxon>
        <taxon>Bacillati</taxon>
        <taxon>Cyanobacteriota</taxon>
        <taxon>Cyanophyceae</taxon>
        <taxon>Synechococcales</taxon>
        <taxon>Synechococcaceae</taxon>
        <taxon>Synechococcus</taxon>
    </lineage>
</organism>
<reference evidence="5" key="1">
    <citation type="journal article" date="2022" name="Genome Biol. Evol.">
        <title>A New Gene Family Diagnostic for Intracellular Biomineralization of Amorphous Ca Carbonates by Cyanobacteria.</title>
        <authorList>
            <person name="Benzerara K."/>
            <person name="Duprat E."/>
            <person name="Bitard-Feildel T."/>
            <person name="Caumes G."/>
            <person name="Cassier-Chauvat C."/>
            <person name="Chauvat F."/>
            <person name="Dezi M."/>
            <person name="Diop S.I."/>
            <person name="Gaschignard G."/>
            <person name="Gorgen S."/>
            <person name="Gugger M."/>
            <person name="Lopez-Garcia P."/>
            <person name="Millet M."/>
            <person name="Skouri-Panet F."/>
            <person name="Moreira D."/>
            <person name="Callebaut I."/>
        </authorList>
    </citation>
    <scope>NUCLEOTIDE SEQUENCE</scope>
    <source>
        <strain evidence="5">G9</strain>
    </source>
</reference>
<dbReference type="RefSeq" id="WP_277865734.1">
    <property type="nucleotide sequence ID" value="NZ_JAKKUT010000001.1"/>
</dbReference>
<dbReference type="PIRSF" id="PIRSF005897">
    <property type="entry name" value="RR_PatA"/>
    <property type="match status" value="1"/>
</dbReference>
<feature type="region of interest" description="Disordered" evidence="3">
    <location>
        <begin position="1"/>
        <end position="21"/>
    </location>
</feature>
<evidence type="ECO:0000313" key="5">
    <source>
        <dbReference type="EMBL" id="MDG2989821.1"/>
    </source>
</evidence>
<evidence type="ECO:0000256" key="2">
    <source>
        <dbReference type="PROSITE-ProRule" id="PRU00169"/>
    </source>
</evidence>
<dbReference type="SUPFAM" id="SSF52172">
    <property type="entry name" value="CheY-like"/>
    <property type="match status" value="1"/>
</dbReference>
<dbReference type="Gene3D" id="3.40.50.2300">
    <property type="match status" value="1"/>
</dbReference>
<dbReference type="EMBL" id="JAKKUT010000001">
    <property type="protein sequence ID" value="MDG2989821.1"/>
    <property type="molecule type" value="Genomic_DNA"/>
</dbReference>
<feature type="compositionally biased region" description="Polar residues" evidence="3">
    <location>
        <begin position="1"/>
        <end position="18"/>
    </location>
</feature>
<evidence type="ECO:0000313" key="6">
    <source>
        <dbReference type="Proteomes" id="UP001154265"/>
    </source>
</evidence>
<protein>
    <submittedName>
        <fullName evidence="5">Response regulator</fullName>
    </submittedName>
</protein>
<dbReference type="InterPro" id="IPR011006">
    <property type="entry name" value="CheY-like_superfamily"/>
</dbReference>
<keyword evidence="1 2" id="KW-0597">Phosphoprotein</keyword>
<accession>A0ABT6EVJ0</accession>
<comment type="caution">
    <text evidence="5">The sequence shown here is derived from an EMBL/GenBank/DDBJ whole genome shotgun (WGS) entry which is preliminary data.</text>
</comment>
<dbReference type="PROSITE" id="PS50110">
    <property type="entry name" value="RESPONSE_REGULATORY"/>
    <property type="match status" value="1"/>
</dbReference>
<feature type="domain" description="Response regulatory" evidence="4">
    <location>
        <begin position="261"/>
        <end position="377"/>
    </location>
</feature>
<gene>
    <name evidence="5" type="ORF">L3556_02550</name>
</gene>
<dbReference type="InterPro" id="IPR050595">
    <property type="entry name" value="Bact_response_regulator"/>
</dbReference>
<reference evidence="5" key="2">
    <citation type="submission" date="2022-01" db="EMBL/GenBank/DDBJ databases">
        <authorList>
            <person name="Zivanovic Y."/>
            <person name="Moreira D."/>
            <person name="Lopez-Garcia P."/>
        </authorList>
    </citation>
    <scope>NUCLEOTIDE SEQUENCE</scope>
    <source>
        <strain evidence="5">G9</strain>
    </source>
</reference>